<accession>A0A9W9QZU9</accession>
<evidence type="ECO:0000313" key="3">
    <source>
        <dbReference type="Proteomes" id="UP001147695"/>
    </source>
</evidence>
<evidence type="ECO:0000313" key="2">
    <source>
        <dbReference type="EMBL" id="KAJ5345642.1"/>
    </source>
</evidence>
<organism evidence="2 3">
    <name type="scientific">Penicillium brevicompactum</name>
    <dbReference type="NCBI Taxonomy" id="5074"/>
    <lineage>
        <taxon>Eukaryota</taxon>
        <taxon>Fungi</taxon>
        <taxon>Dikarya</taxon>
        <taxon>Ascomycota</taxon>
        <taxon>Pezizomycotina</taxon>
        <taxon>Eurotiomycetes</taxon>
        <taxon>Eurotiomycetidae</taxon>
        <taxon>Eurotiales</taxon>
        <taxon>Aspergillaceae</taxon>
        <taxon>Penicillium</taxon>
    </lineage>
</organism>
<reference evidence="2" key="2">
    <citation type="journal article" date="2023" name="IMA Fungus">
        <title>Comparative genomic study of the Penicillium genus elucidates a diverse pangenome and 15 lateral gene transfer events.</title>
        <authorList>
            <person name="Petersen C."/>
            <person name="Sorensen T."/>
            <person name="Nielsen M.R."/>
            <person name="Sondergaard T.E."/>
            <person name="Sorensen J.L."/>
            <person name="Fitzpatrick D.A."/>
            <person name="Frisvad J.C."/>
            <person name="Nielsen K.L."/>
        </authorList>
    </citation>
    <scope>NUCLEOTIDE SEQUENCE</scope>
    <source>
        <strain evidence="2">IBT 35673</strain>
    </source>
</reference>
<reference evidence="2" key="1">
    <citation type="submission" date="2022-12" db="EMBL/GenBank/DDBJ databases">
        <authorList>
            <person name="Petersen C."/>
        </authorList>
    </citation>
    <scope>NUCLEOTIDE SEQUENCE</scope>
    <source>
        <strain evidence="2">IBT 35673</strain>
    </source>
</reference>
<dbReference type="EMBL" id="JAPZBQ010000002">
    <property type="protein sequence ID" value="KAJ5345642.1"/>
    <property type="molecule type" value="Genomic_DNA"/>
</dbReference>
<dbReference type="Proteomes" id="UP001147695">
    <property type="component" value="Unassembled WGS sequence"/>
</dbReference>
<comment type="caution">
    <text evidence="2">The sequence shown here is derived from an EMBL/GenBank/DDBJ whole genome shotgun (WGS) entry which is preliminary data.</text>
</comment>
<evidence type="ECO:0000256" key="1">
    <source>
        <dbReference type="SAM" id="MobiDB-lite"/>
    </source>
</evidence>
<name>A0A9W9QZU9_PENBR</name>
<protein>
    <submittedName>
        <fullName evidence="2">Uncharacterized protein</fullName>
    </submittedName>
</protein>
<sequence>MAMHGHVHGRINGNGREPFTHTRDLANTRLGPLVIPMFDNLTEQNTAAYLIRGQNGIIDCLYQVDGLRNLLPQAATATKKHRTLWRIQTLLQELEEHVEGWSGVEAAD</sequence>
<feature type="region of interest" description="Disordered" evidence="1">
    <location>
        <begin position="1"/>
        <end position="22"/>
    </location>
</feature>
<proteinExistence type="predicted"/>
<dbReference type="AlphaFoldDB" id="A0A9W9QZU9"/>
<gene>
    <name evidence="2" type="ORF">N7452_003646</name>
</gene>